<dbReference type="PROSITE" id="PS50144">
    <property type="entry name" value="MATH"/>
    <property type="match status" value="1"/>
</dbReference>
<comment type="pathway">
    <text evidence="1">Protein modification; protein ubiquitination.</text>
</comment>
<dbReference type="Gene3D" id="3.30.710.10">
    <property type="entry name" value="Potassium Channel Kv1.1, Chain A"/>
    <property type="match status" value="1"/>
</dbReference>
<dbReference type="EMBL" id="BQKI01000011">
    <property type="protein sequence ID" value="GJN04934.1"/>
    <property type="molecule type" value="Genomic_DNA"/>
</dbReference>
<dbReference type="InterPro" id="IPR045005">
    <property type="entry name" value="BPM1-6"/>
</dbReference>
<dbReference type="SUPFAM" id="SSF54695">
    <property type="entry name" value="POZ domain"/>
    <property type="match status" value="1"/>
</dbReference>
<evidence type="ECO:0000313" key="6">
    <source>
        <dbReference type="Proteomes" id="UP001054889"/>
    </source>
</evidence>
<protein>
    <submittedName>
        <fullName evidence="5">Uncharacterized protein</fullName>
    </submittedName>
</protein>
<dbReference type="Pfam" id="PF24570">
    <property type="entry name" value="BACK_BPM_SPOP"/>
    <property type="match status" value="1"/>
</dbReference>
<dbReference type="Gene3D" id="1.25.40.420">
    <property type="match status" value="1"/>
</dbReference>
<evidence type="ECO:0000259" key="3">
    <source>
        <dbReference type="PROSITE" id="PS50097"/>
    </source>
</evidence>
<accession>A0AAV5D1X6</accession>
<dbReference type="InterPro" id="IPR008974">
    <property type="entry name" value="TRAF-like"/>
</dbReference>
<dbReference type="SMART" id="SM00225">
    <property type="entry name" value="BTB"/>
    <property type="match status" value="1"/>
</dbReference>
<evidence type="ECO:0000313" key="5">
    <source>
        <dbReference type="EMBL" id="GJN04934.1"/>
    </source>
</evidence>
<dbReference type="InterPro" id="IPR002083">
    <property type="entry name" value="MATH/TRAF_dom"/>
</dbReference>
<evidence type="ECO:0000256" key="2">
    <source>
        <dbReference type="ARBA" id="ARBA00010846"/>
    </source>
</evidence>
<proteinExistence type="inferred from homology"/>
<comment type="similarity">
    <text evidence="2">Belongs to the Tdpoz family.</text>
</comment>
<dbReference type="Pfam" id="PF22486">
    <property type="entry name" value="MATH_2"/>
    <property type="match status" value="1"/>
</dbReference>
<organism evidence="5 6">
    <name type="scientific">Eleusine coracana subsp. coracana</name>
    <dbReference type="NCBI Taxonomy" id="191504"/>
    <lineage>
        <taxon>Eukaryota</taxon>
        <taxon>Viridiplantae</taxon>
        <taxon>Streptophyta</taxon>
        <taxon>Embryophyta</taxon>
        <taxon>Tracheophyta</taxon>
        <taxon>Spermatophyta</taxon>
        <taxon>Magnoliopsida</taxon>
        <taxon>Liliopsida</taxon>
        <taxon>Poales</taxon>
        <taxon>Poaceae</taxon>
        <taxon>PACMAD clade</taxon>
        <taxon>Chloridoideae</taxon>
        <taxon>Cynodonteae</taxon>
        <taxon>Eleusininae</taxon>
        <taxon>Eleusine</taxon>
    </lineage>
</organism>
<evidence type="ECO:0000256" key="1">
    <source>
        <dbReference type="ARBA" id="ARBA00004906"/>
    </source>
</evidence>
<dbReference type="Pfam" id="PF00651">
    <property type="entry name" value="BTB"/>
    <property type="match status" value="1"/>
</dbReference>
<reference evidence="5" key="2">
    <citation type="submission" date="2021-12" db="EMBL/GenBank/DDBJ databases">
        <title>Resequencing data analysis of finger millet.</title>
        <authorList>
            <person name="Hatakeyama M."/>
            <person name="Aluri S."/>
            <person name="Balachadran M.T."/>
            <person name="Sivarajan S.R."/>
            <person name="Poveda L."/>
            <person name="Shimizu-Inatsugi R."/>
            <person name="Schlapbach R."/>
            <person name="Sreeman S.M."/>
            <person name="Shimizu K.K."/>
        </authorList>
    </citation>
    <scope>NUCLEOTIDE SEQUENCE</scope>
</reference>
<feature type="domain" description="MATH" evidence="4">
    <location>
        <begin position="25"/>
        <end position="154"/>
    </location>
</feature>
<dbReference type="SUPFAM" id="SSF49599">
    <property type="entry name" value="TRAF domain-like"/>
    <property type="match status" value="1"/>
</dbReference>
<keyword evidence="6" id="KW-1185">Reference proteome</keyword>
<dbReference type="PANTHER" id="PTHR26379:SF483">
    <property type="entry name" value="OS11G0619800 PROTEIN"/>
    <property type="match status" value="1"/>
</dbReference>
<gene>
    <name evidence="5" type="primary">ga22518</name>
    <name evidence="5" type="ORF">PR202_ga22518</name>
</gene>
<sequence length="353" mass="39012">MPACSNSVAGEASSCTSVVSVETATGWHVLKIEGYSLLKGRGLGKARSSSKFSVGGHIWCIAYYLDGHDTNSADWISIGLHLPSATDKDVRAQFKFSLLDKDCEPVSPHAPCVSRVGSFSSTTSAWVFRKFIETKQLMESPYLIDDSFSVRCDVTVIKTETCQLFLLPPPDLHHHLGNLLTTGVGGDVTFDVNGEMIVAHKNVLAVRSPVFMAEFFGCPMKEKLVTENVRIKGIDASVFKTLLHFIYTDTLPDMDGSDKMVMAQHLLVAADMYNMERLKRICENTLRTLMNTSVVATTLVLAEQHGCDELKEACVKFLESPRNLKEVMAREDFNHLESSCPSLVKELRAKVIL</sequence>
<dbReference type="InterPro" id="IPR000210">
    <property type="entry name" value="BTB/POZ_dom"/>
</dbReference>
<feature type="domain" description="BTB" evidence="3">
    <location>
        <begin position="186"/>
        <end position="255"/>
    </location>
</feature>
<dbReference type="AlphaFoldDB" id="A0AAV5D1X6"/>
<comment type="caution">
    <text evidence="5">The sequence shown here is derived from an EMBL/GenBank/DDBJ whole genome shotgun (WGS) entry which is preliminary data.</text>
</comment>
<reference evidence="5" key="1">
    <citation type="journal article" date="2018" name="DNA Res.">
        <title>Multiple hybrid de novo genome assembly of finger millet, an orphan allotetraploid crop.</title>
        <authorList>
            <person name="Hatakeyama M."/>
            <person name="Aluri S."/>
            <person name="Balachadran M.T."/>
            <person name="Sivarajan S.R."/>
            <person name="Patrignani A."/>
            <person name="Gruter S."/>
            <person name="Poveda L."/>
            <person name="Shimizu-Inatsugi R."/>
            <person name="Baeten J."/>
            <person name="Francoijs K.J."/>
            <person name="Nataraja K.N."/>
            <person name="Reddy Y.A.N."/>
            <person name="Phadnis S."/>
            <person name="Ravikumar R.L."/>
            <person name="Schlapbach R."/>
            <person name="Sreeman S.M."/>
            <person name="Shimizu K.K."/>
        </authorList>
    </citation>
    <scope>NUCLEOTIDE SEQUENCE</scope>
</reference>
<dbReference type="InterPro" id="IPR011333">
    <property type="entry name" value="SKP1/BTB/POZ_sf"/>
</dbReference>
<evidence type="ECO:0000259" key="4">
    <source>
        <dbReference type="PROSITE" id="PS50144"/>
    </source>
</evidence>
<dbReference type="PANTHER" id="PTHR26379">
    <property type="entry name" value="BTB/POZ AND MATH DOMAIN-CONTAINING PROTEIN 1"/>
    <property type="match status" value="1"/>
</dbReference>
<dbReference type="Proteomes" id="UP001054889">
    <property type="component" value="Unassembled WGS sequence"/>
</dbReference>
<dbReference type="CDD" id="cd00121">
    <property type="entry name" value="MATH"/>
    <property type="match status" value="1"/>
</dbReference>
<dbReference type="GO" id="GO:0016567">
    <property type="term" value="P:protein ubiquitination"/>
    <property type="evidence" value="ECO:0007669"/>
    <property type="project" value="InterPro"/>
</dbReference>
<dbReference type="InterPro" id="IPR056423">
    <property type="entry name" value="BACK_BPM_SPOP"/>
</dbReference>
<name>A0AAV5D1X6_ELECO</name>
<dbReference type="Gene3D" id="2.60.210.10">
    <property type="entry name" value="Apoptosis, Tumor Necrosis Factor Receptor Associated Protein 2, Chain A"/>
    <property type="match status" value="1"/>
</dbReference>
<dbReference type="PROSITE" id="PS50097">
    <property type="entry name" value="BTB"/>
    <property type="match status" value="1"/>
</dbReference>